<gene>
    <name evidence="1" type="ORF">EVG22_29395</name>
</gene>
<dbReference type="Pfam" id="PF13143">
    <property type="entry name" value="DUF3986"/>
    <property type="match status" value="1"/>
</dbReference>
<evidence type="ECO:0000313" key="1">
    <source>
        <dbReference type="EMBL" id="QIW22200.1"/>
    </source>
</evidence>
<reference evidence="2" key="1">
    <citation type="submission" date="2019-02" db="EMBL/GenBank/DDBJ databases">
        <title>Structural and Functional analysis of Lanthipeptide from Bacillus thuringiensis serovar andalousiensis B23193.</title>
        <authorList>
            <person name="Andreeva J.V."/>
            <person name="Grigoreva A."/>
        </authorList>
    </citation>
    <scope>NUCLEOTIDE SEQUENCE [LARGE SCALE GENOMIC DNA]</scope>
    <source>
        <strain evidence="2">B23193</strain>
    </source>
</reference>
<proteinExistence type="predicted"/>
<evidence type="ECO:0000313" key="2">
    <source>
        <dbReference type="Proteomes" id="UP000501374"/>
    </source>
</evidence>
<dbReference type="EMBL" id="CP035727">
    <property type="protein sequence ID" value="QIW22200.1"/>
    <property type="molecule type" value="Genomic_DNA"/>
</dbReference>
<dbReference type="InterPro" id="IPR025047">
    <property type="entry name" value="DUF3986"/>
</dbReference>
<protein>
    <submittedName>
        <fullName evidence="1">DUF3986 family protein</fullName>
    </submittedName>
</protein>
<name>A0A6H0TQG0_BACTU</name>
<organism evidence="1 2">
    <name type="scientific">Bacillus thuringiensis serovar andalousiensis</name>
    <dbReference type="NCBI Taxonomy" id="257985"/>
    <lineage>
        <taxon>Bacteria</taxon>
        <taxon>Bacillati</taxon>
        <taxon>Bacillota</taxon>
        <taxon>Bacilli</taxon>
        <taxon>Bacillales</taxon>
        <taxon>Bacillaceae</taxon>
        <taxon>Bacillus</taxon>
        <taxon>Bacillus cereus group</taxon>
    </lineage>
</organism>
<accession>A0A6H0TQG0</accession>
<sequence>MDKYNFEDSMHAHLYYYKNIEDIFTYEAIAYKVCKQNLWIVYFDISYYDNLSKNQFSEYPFYDKYGYEIFHIHTKDLDECKGNKLFTNWLINNSIV</sequence>
<dbReference type="RefSeq" id="WP_172555769.1">
    <property type="nucleotide sequence ID" value="NZ_CP035727.2"/>
</dbReference>
<dbReference type="Proteomes" id="UP000501374">
    <property type="component" value="Chromosome"/>
</dbReference>
<dbReference type="AlphaFoldDB" id="A0A6H0TQG0"/>